<gene>
    <name evidence="4" type="ORF">GCM10023081_14080</name>
</gene>
<dbReference type="InterPro" id="IPR008920">
    <property type="entry name" value="TF_FadR/GntR_C"/>
</dbReference>
<evidence type="ECO:0000256" key="3">
    <source>
        <dbReference type="ARBA" id="ARBA00023163"/>
    </source>
</evidence>
<evidence type="ECO:0000256" key="2">
    <source>
        <dbReference type="ARBA" id="ARBA00023125"/>
    </source>
</evidence>
<organism evidence="4 5">
    <name type="scientific">Arthrobacter ginkgonis</name>
    <dbReference type="NCBI Taxonomy" id="1630594"/>
    <lineage>
        <taxon>Bacteria</taxon>
        <taxon>Bacillati</taxon>
        <taxon>Actinomycetota</taxon>
        <taxon>Actinomycetes</taxon>
        <taxon>Micrococcales</taxon>
        <taxon>Micrococcaceae</taxon>
        <taxon>Arthrobacter</taxon>
    </lineage>
</organism>
<keyword evidence="1" id="KW-0805">Transcription regulation</keyword>
<reference evidence="5" key="1">
    <citation type="journal article" date="2019" name="Int. J. Syst. Evol. Microbiol.">
        <title>The Global Catalogue of Microorganisms (GCM) 10K type strain sequencing project: providing services to taxonomists for standard genome sequencing and annotation.</title>
        <authorList>
            <consortium name="The Broad Institute Genomics Platform"/>
            <consortium name="The Broad Institute Genome Sequencing Center for Infectious Disease"/>
            <person name="Wu L."/>
            <person name="Ma J."/>
        </authorList>
    </citation>
    <scope>NUCLEOTIDE SEQUENCE [LARGE SCALE GENOMIC DNA]</scope>
    <source>
        <strain evidence="5">JCM 30742</strain>
    </source>
</reference>
<accession>A0ABP7C4E4</accession>
<dbReference type="Proteomes" id="UP001500752">
    <property type="component" value="Unassembled WGS sequence"/>
</dbReference>
<proteinExistence type="predicted"/>
<keyword evidence="5" id="KW-1185">Reference proteome</keyword>
<keyword evidence="2" id="KW-0238">DNA-binding</keyword>
<comment type="caution">
    <text evidence="4">The sequence shown here is derived from an EMBL/GenBank/DDBJ whole genome shotgun (WGS) entry which is preliminary data.</text>
</comment>
<evidence type="ECO:0000313" key="5">
    <source>
        <dbReference type="Proteomes" id="UP001500752"/>
    </source>
</evidence>
<evidence type="ECO:0000313" key="4">
    <source>
        <dbReference type="EMBL" id="GAA3676970.1"/>
    </source>
</evidence>
<evidence type="ECO:0000256" key="1">
    <source>
        <dbReference type="ARBA" id="ARBA00023015"/>
    </source>
</evidence>
<sequence>MPWPAKFPAGHGTFLTVRTHHADEAATRGAARHRAGRRRGAAFHVPAATSEWLTSEGLVHRRRLHRERNVRDAGFAPIHPARDLERETNVVAAHHRLAQLSTLDEQGRISPLWLDAHRRFHAALVEGCPSPRLLDVAARLQDATEVY</sequence>
<keyword evidence="3" id="KW-0804">Transcription</keyword>
<name>A0ABP7C4E4_9MICC</name>
<dbReference type="EMBL" id="BAABEO010000009">
    <property type="protein sequence ID" value="GAA3676970.1"/>
    <property type="molecule type" value="Genomic_DNA"/>
</dbReference>
<protein>
    <submittedName>
        <fullName evidence="4">Uncharacterized protein</fullName>
    </submittedName>
</protein>
<dbReference type="Gene3D" id="1.20.120.530">
    <property type="entry name" value="GntR ligand-binding domain-like"/>
    <property type="match status" value="1"/>
</dbReference>